<feature type="domain" description="YqcC-like" evidence="1">
    <location>
        <begin position="7"/>
        <end position="102"/>
    </location>
</feature>
<dbReference type="RefSeq" id="WP_114694581.1">
    <property type="nucleotide sequence ID" value="NZ_QQOH01000001.1"/>
</dbReference>
<dbReference type="PIRSF" id="PIRSF006257">
    <property type="entry name" value="UCP006257"/>
    <property type="match status" value="1"/>
</dbReference>
<dbReference type="AlphaFoldDB" id="A0A369WTI8"/>
<dbReference type="Proteomes" id="UP000253769">
    <property type="component" value="Unassembled WGS sequence"/>
</dbReference>
<dbReference type="InterPro" id="IPR007384">
    <property type="entry name" value="UCP006257"/>
</dbReference>
<accession>A0A369WTI8</accession>
<dbReference type="Pfam" id="PF04287">
    <property type="entry name" value="DUF446"/>
    <property type="match status" value="1"/>
</dbReference>
<evidence type="ECO:0000259" key="1">
    <source>
        <dbReference type="Pfam" id="PF04287"/>
    </source>
</evidence>
<dbReference type="Gene3D" id="1.20.1440.40">
    <property type="entry name" value="YqcC-like"/>
    <property type="match status" value="1"/>
</dbReference>
<proteinExistence type="predicted"/>
<organism evidence="2 3">
    <name type="scientific">Motiliproteus coralliicola</name>
    <dbReference type="NCBI Taxonomy" id="2283196"/>
    <lineage>
        <taxon>Bacteria</taxon>
        <taxon>Pseudomonadati</taxon>
        <taxon>Pseudomonadota</taxon>
        <taxon>Gammaproteobacteria</taxon>
        <taxon>Oceanospirillales</taxon>
        <taxon>Oceanospirillaceae</taxon>
        <taxon>Motiliproteus</taxon>
    </lineage>
</organism>
<evidence type="ECO:0000313" key="2">
    <source>
        <dbReference type="EMBL" id="RDE24987.1"/>
    </source>
</evidence>
<reference evidence="2 3" key="1">
    <citation type="submission" date="2018-07" db="EMBL/GenBank/DDBJ databases">
        <title>Motiliproteus coralliicola sp. nov., a bacterium isolated from Coral.</title>
        <authorList>
            <person name="Wang G."/>
        </authorList>
    </citation>
    <scope>NUCLEOTIDE SEQUENCE [LARGE SCALE GENOMIC DNA]</scope>
    <source>
        <strain evidence="2 3">C34</strain>
    </source>
</reference>
<sequence>MVDQTEVRTALDQIEQELRKLGLWSSMPPSPEALQSVEPFCVDTLSLSEWLQWILIPRMNALLDGGLPLPGYCQILPIAEESFKELKQDHSALLDAIDAFDKAL</sequence>
<dbReference type="PANTHER" id="PTHR39586">
    <property type="entry name" value="CYTOPLASMIC PROTEIN-RELATED"/>
    <property type="match status" value="1"/>
</dbReference>
<keyword evidence="3" id="KW-1185">Reference proteome</keyword>
<dbReference type="SUPFAM" id="SSF158452">
    <property type="entry name" value="YqcC-like"/>
    <property type="match status" value="1"/>
</dbReference>
<gene>
    <name evidence="2" type="ORF">DV711_05295</name>
</gene>
<dbReference type="InterPro" id="IPR036814">
    <property type="entry name" value="YqcC-like_sf"/>
</dbReference>
<dbReference type="InterPro" id="IPR023376">
    <property type="entry name" value="YqcC-like_dom"/>
</dbReference>
<dbReference type="OrthoDB" id="8794567at2"/>
<evidence type="ECO:0000313" key="3">
    <source>
        <dbReference type="Proteomes" id="UP000253769"/>
    </source>
</evidence>
<dbReference type="PANTHER" id="PTHR39586:SF1">
    <property type="entry name" value="CYTOPLASMIC PROTEIN"/>
    <property type="match status" value="1"/>
</dbReference>
<name>A0A369WTI8_9GAMM</name>
<dbReference type="GO" id="GO:0044010">
    <property type="term" value="P:single-species biofilm formation"/>
    <property type="evidence" value="ECO:0007669"/>
    <property type="project" value="TreeGrafter"/>
</dbReference>
<protein>
    <submittedName>
        <fullName evidence="2">YqcC family protein</fullName>
    </submittedName>
</protein>
<dbReference type="EMBL" id="QQOH01000001">
    <property type="protein sequence ID" value="RDE24987.1"/>
    <property type="molecule type" value="Genomic_DNA"/>
</dbReference>
<comment type="caution">
    <text evidence="2">The sequence shown here is derived from an EMBL/GenBank/DDBJ whole genome shotgun (WGS) entry which is preliminary data.</text>
</comment>